<reference evidence="1" key="1">
    <citation type="journal article" date="2022" name="bioRxiv">
        <title>Sequencing and chromosome-scale assembly of the giantPleurodeles waltlgenome.</title>
        <authorList>
            <person name="Brown T."/>
            <person name="Elewa A."/>
            <person name="Iarovenko S."/>
            <person name="Subramanian E."/>
            <person name="Araus A.J."/>
            <person name="Petzold A."/>
            <person name="Susuki M."/>
            <person name="Suzuki K.-i.T."/>
            <person name="Hayashi T."/>
            <person name="Toyoda A."/>
            <person name="Oliveira C."/>
            <person name="Osipova E."/>
            <person name="Leigh N.D."/>
            <person name="Simon A."/>
            <person name="Yun M.H."/>
        </authorList>
    </citation>
    <scope>NUCLEOTIDE SEQUENCE</scope>
    <source>
        <strain evidence="1">20211129_DDA</strain>
        <tissue evidence="1">Liver</tissue>
    </source>
</reference>
<dbReference type="InterPro" id="IPR018072">
    <property type="entry name" value="Conotoxin_a-typ_CS"/>
</dbReference>
<sequence>MGAAARDASWLVVDAWGRRTLVMADPLHLDLRCCCLASGRWQSEGQQRWPGRFRPSRPVPVTEGDVVVSVLAEADERLKWPMGGHCSTPLSLPSPPGLVPWELALEGGGVASPVCLGGCCCSPRCFLRCCGTMSGVHSAGVMLLVGRWVSSGTQLGPHWSELPGLRPGTEWGGLWVMTSLACWPLTAWGLVCWACWAHGSEGLR</sequence>
<dbReference type="EMBL" id="JANPWB010000003">
    <property type="protein sequence ID" value="KAJ1198778.1"/>
    <property type="molecule type" value="Genomic_DNA"/>
</dbReference>
<dbReference type="AlphaFoldDB" id="A0AAV7VBT5"/>
<accession>A0AAV7VBT5</accession>
<gene>
    <name evidence="1" type="ORF">NDU88_002617</name>
</gene>
<name>A0AAV7VBT5_PLEWA</name>
<dbReference type="Proteomes" id="UP001066276">
    <property type="component" value="Chromosome 2_1"/>
</dbReference>
<dbReference type="PROSITE" id="PS60014">
    <property type="entry name" value="ALPHA_CONOTOXIN"/>
    <property type="match status" value="1"/>
</dbReference>
<keyword evidence="2" id="KW-1185">Reference proteome</keyword>
<protein>
    <submittedName>
        <fullName evidence="1">Uncharacterized protein</fullName>
    </submittedName>
</protein>
<organism evidence="1 2">
    <name type="scientific">Pleurodeles waltl</name>
    <name type="common">Iberian ribbed newt</name>
    <dbReference type="NCBI Taxonomy" id="8319"/>
    <lineage>
        <taxon>Eukaryota</taxon>
        <taxon>Metazoa</taxon>
        <taxon>Chordata</taxon>
        <taxon>Craniata</taxon>
        <taxon>Vertebrata</taxon>
        <taxon>Euteleostomi</taxon>
        <taxon>Amphibia</taxon>
        <taxon>Batrachia</taxon>
        <taxon>Caudata</taxon>
        <taxon>Salamandroidea</taxon>
        <taxon>Salamandridae</taxon>
        <taxon>Pleurodelinae</taxon>
        <taxon>Pleurodeles</taxon>
    </lineage>
</organism>
<comment type="caution">
    <text evidence="1">The sequence shown here is derived from an EMBL/GenBank/DDBJ whole genome shotgun (WGS) entry which is preliminary data.</text>
</comment>
<evidence type="ECO:0000313" key="2">
    <source>
        <dbReference type="Proteomes" id="UP001066276"/>
    </source>
</evidence>
<proteinExistence type="predicted"/>
<evidence type="ECO:0000313" key="1">
    <source>
        <dbReference type="EMBL" id="KAJ1198778.1"/>
    </source>
</evidence>